<evidence type="ECO:0000313" key="13">
    <source>
        <dbReference type="EMBL" id="KDQ57529.1"/>
    </source>
</evidence>
<dbReference type="AlphaFoldDB" id="A0A067PS20"/>
<evidence type="ECO:0000313" key="14">
    <source>
        <dbReference type="Proteomes" id="UP000027265"/>
    </source>
</evidence>
<keyword evidence="7" id="KW-0805">Transcription regulation</keyword>
<dbReference type="InterPro" id="IPR023801">
    <property type="entry name" value="His_deacetylse_dom"/>
</dbReference>
<dbReference type="Pfam" id="PF09757">
    <property type="entry name" value="Arb2-like"/>
    <property type="match status" value="1"/>
</dbReference>
<evidence type="ECO:0000256" key="4">
    <source>
        <dbReference type="ARBA" id="ARBA00022491"/>
    </source>
</evidence>
<feature type="domain" description="Histone deacetylase" evidence="11">
    <location>
        <begin position="30"/>
        <end position="328"/>
    </location>
</feature>
<dbReference type="Pfam" id="PF00850">
    <property type="entry name" value="Hist_deacetyl"/>
    <property type="match status" value="1"/>
</dbReference>
<dbReference type="Gene3D" id="3.40.800.20">
    <property type="entry name" value="Histone deacetylase domain"/>
    <property type="match status" value="1"/>
</dbReference>
<organism evidence="13 14">
    <name type="scientific">Jaapia argillacea MUCL 33604</name>
    <dbReference type="NCBI Taxonomy" id="933084"/>
    <lineage>
        <taxon>Eukaryota</taxon>
        <taxon>Fungi</taxon>
        <taxon>Dikarya</taxon>
        <taxon>Basidiomycota</taxon>
        <taxon>Agaricomycotina</taxon>
        <taxon>Agaricomycetes</taxon>
        <taxon>Agaricomycetidae</taxon>
        <taxon>Jaapiales</taxon>
        <taxon>Jaapiaceae</taxon>
        <taxon>Jaapia</taxon>
    </lineage>
</organism>
<dbReference type="FunCoup" id="A0A067PS20">
    <property type="interactions" value="64"/>
</dbReference>
<evidence type="ECO:0000259" key="11">
    <source>
        <dbReference type="Pfam" id="PF00850"/>
    </source>
</evidence>
<dbReference type="HOGENOM" id="CLU_007727_4_3_1"/>
<evidence type="ECO:0000256" key="1">
    <source>
        <dbReference type="ARBA" id="ARBA00004123"/>
    </source>
</evidence>
<dbReference type="OrthoDB" id="424012at2759"/>
<protein>
    <recommendedName>
        <fullName evidence="3">histone deacetylase</fullName>
        <ecNumber evidence="3">3.5.1.98</ecNumber>
    </recommendedName>
</protein>
<keyword evidence="4" id="KW-0678">Repressor</keyword>
<proteinExistence type="inferred from homology"/>
<comment type="subcellular location">
    <subcellularLocation>
        <location evidence="1">Nucleus</location>
    </subcellularLocation>
</comment>
<keyword evidence="9" id="KW-0539">Nucleus</keyword>
<dbReference type="GO" id="GO:0040029">
    <property type="term" value="P:epigenetic regulation of gene expression"/>
    <property type="evidence" value="ECO:0007669"/>
    <property type="project" value="TreeGrafter"/>
</dbReference>
<dbReference type="FunFam" id="3.40.800.20:FF:000005">
    <property type="entry name" value="histone deacetylase 6"/>
    <property type="match status" value="1"/>
</dbReference>
<evidence type="ECO:0000256" key="10">
    <source>
        <dbReference type="ARBA" id="ARBA00048287"/>
    </source>
</evidence>
<dbReference type="GO" id="GO:0141221">
    <property type="term" value="F:histone deacetylase activity, hydrolytic mechanism"/>
    <property type="evidence" value="ECO:0007669"/>
    <property type="project" value="UniProtKB-EC"/>
</dbReference>
<dbReference type="Proteomes" id="UP000027265">
    <property type="component" value="Unassembled WGS sequence"/>
</dbReference>
<dbReference type="PANTHER" id="PTHR10625:SF5">
    <property type="entry name" value="HISTONE DEACETYLASE"/>
    <property type="match status" value="1"/>
</dbReference>
<sequence length="653" mass="72831">MAPKFTVGVVYSPDMMYHSPSHAYASEDDHPERPERIARIFEAIKQAQLLPKMKTIAIRKVKQEEALLVHSRDHWDKVLSIALMTPQDIADSQAFYEGLSLYVHPYTPLSATLSCGGVIEASLAVARGELKKTFAIVRPPGHHAEPDEHMGFCFFNNVAVAARVVQQTTPIKKILILDWDVHHEGNGTQKAFLDDPSVLYMSLHRYEGGAFYPCGPFGSLDSCGEGDGIGYSVNVPWPEAGMRDADYLHAFHKVIMPIAMEFAPELVIISAGFDAAEGDTLGGCHVTPAGYWHMTHMLSGLAGGRLVVALEGGYNLDSISNSALAVTRMILGEEPPELGSMVASESATETVWQVARQQSKYWKSVEPKAAEPREELEPLCFSIPELLKAHRRENLFRTHGMLEIPLVTQELVDRLGSQIMSTTDIMDNETMVVFAHEFGNIRAEIENTDTCNLNTEFSYMVDCSKELNAWIKSEKYSLLDVNLLPKPHQAAERQRRSVDELGRDLMTYLWDNYISLSNAKRVVLIGQGPGCSAMMELMQQRSTRIMKVVPLVVQVVGHGKIPATLREPEDLRKWYYKHSLVFIPKTHPMLAEGKTLLKRHGAIHTLTETKSVKLMMEAVPVIQSVVKQRLDSLPLRNSTANHINNTINPTVIT</sequence>
<accession>A0A067PS20</accession>
<dbReference type="GO" id="GO:0000118">
    <property type="term" value="C:histone deacetylase complex"/>
    <property type="evidence" value="ECO:0007669"/>
    <property type="project" value="TreeGrafter"/>
</dbReference>
<comment type="similarity">
    <text evidence="2">Belongs to the histone deacetylase family. HD type 2 subfamily.</text>
</comment>
<dbReference type="InterPro" id="IPR023696">
    <property type="entry name" value="Ureohydrolase_dom_sf"/>
</dbReference>
<dbReference type="STRING" id="933084.A0A067PS20"/>
<dbReference type="PANTHER" id="PTHR10625">
    <property type="entry name" value="HISTONE DEACETYLASE HDAC1-RELATED"/>
    <property type="match status" value="1"/>
</dbReference>
<name>A0A067PS20_9AGAM</name>
<evidence type="ECO:0000256" key="6">
    <source>
        <dbReference type="ARBA" id="ARBA00022853"/>
    </source>
</evidence>
<dbReference type="EC" id="3.5.1.98" evidence="3"/>
<gene>
    <name evidence="13" type="ORF">JAAARDRAFT_686851</name>
</gene>
<dbReference type="PRINTS" id="PR01270">
    <property type="entry name" value="HDASUPER"/>
</dbReference>
<reference evidence="14" key="1">
    <citation type="journal article" date="2014" name="Proc. Natl. Acad. Sci. U.S.A.">
        <title>Extensive sampling of basidiomycete genomes demonstrates inadequacy of the white-rot/brown-rot paradigm for wood decay fungi.</title>
        <authorList>
            <person name="Riley R."/>
            <person name="Salamov A.A."/>
            <person name="Brown D.W."/>
            <person name="Nagy L.G."/>
            <person name="Floudas D."/>
            <person name="Held B.W."/>
            <person name="Levasseur A."/>
            <person name="Lombard V."/>
            <person name="Morin E."/>
            <person name="Otillar R."/>
            <person name="Lindquist E.A."/>
            <person name="Sun H."/>
            <person name="LaButti K.M."/>
            <person name="Schmutz J."/>
            <person name="Jabbour D."/>
            <person name="Luo H."/>
            <person name="Baker S.E."/>
            <person name="Pisabarro A.G."/>
            <person name="Walton J.D."/>
            <person name="Blanchette R.A."/>
            <person name="Henrissat B."/>
            <person name="Martin F."/>
            <person name="Cullen D."/>
            <person name="Hibbett D.S."/>
            <person name="Grigoriev I.V."/>
        </authorList>
    </citation>
    <scope>NUCLEOTIDE SEQUENCE [LARGE SCALE GENOMIC DNA]</scope>
    <source>
        <strain evidence="14">MUCL 33604</strain>
    </source>
</reference>
<keyword evidence="5" id="KW-0378">Hydrolase</keyword>
<evidence type="ECO:0000256" key="7">
    <source>
        <dbReference type="ARBA" id="ARBA00023015"/>
    </source>
</evidence>
<dbReference type="InParanoid" id="A0A067PS20"/>
<evidence type="ECO:0000256" key="9">
    <source>
        <dbReference type="ARBA" id="ARBA00023242"/>
    </source>
</evidence>
<keyword evidence="6" id="KW-0156">Chromatin regulator</keyword>
<dbReference type="SUPFAM" id="SSF52768">
    <property type="entry name" value="Arginase/deacetylase"/>
    <property type="match status" value="1"/>
</dbReference>
<dbReference type="EMBL" id="KL197719">
    <property type="protein sequence ID" value="KDQ57529.1"/>
    <property type="molecule type" value="Genomic_DNA"/>
</dbReference>
<evidence type="ECO:0000256" key="5">
    <source>
        <dbReference type="ARBA" id="ARBA00022801"/>
    </source>
</evidence>
<feature type="domain" description="Arb2-like" evidence="12">
    <location>
        <begin position="386"/>
        <end position="630"/>
    </location>
</feature>
<keyword evidence="8" id="KW-0804">Transcription</keyword>
<evidence type="ECO:0000256" key="8">
    <source>
        <dbReference type="ARBA" id="ARBA00023163"/>
    </source>
</evidence>
<evidence type="ECO:0000259" key="12">
    <source>
        <dbReference type="Pfam" id="PF09757"/>
    </source>
</evidence>
<dbReference type="InterPro" id="IPR019154">
    <property type="entry name" value="Arb2-like_domain"/>
</dbReference>
<dbReference type="InterPro" id="IPR000286">
    <property type="entry name" value="HDACs"/>
</dbReference>
<dbReference type="InterPro" id="IPR037138">
    <property type="entry name" value="His_deacetylse_dom_sf"/>
</dbReference>
<evidence type="ECO:0000256" key="2">
    <source>
        <dbReference type="ARBA" id="ARBA00007738"/>
    </source>
</evidence>
<comment type="catalytic activity">
    <reaction evidence="10">
        <text>N(6)-acetyl-L-lysyl-[histone] + H2O = L-lysyl-[histone] + acetate</text>
        <dbReference type="Rhea" id="RHEA:58196"/>
        <dbReference type="Rhea" id="RHEA-COMP:9845"/>
        <dbReference type="Rhea" id="RHEA-COMP:11338"/>
        <dbReference type="ChEBI" id="CHEBI:15377"/>
        <dbReference type="ChEBI" id="CHEBI:29969"/>
        <dbReference type="ChEBI" id="CHEBI:30089"/>
        <dbReference type="ChEBI" id="CHEBI:61930"/>
        <dbReference type="EC" id="3.5.1.98"/>
    </reaction>
</comment>
<keyword evidence="14" id="KW-1185">Reference proteome</keyword>
<evidence type="ECO:0000256" key="3">
    <source>
        <dbReference type="ARBA" id="ARBA00012111"/>
    </source>
</evidence>